<dbReference type="AlphaFoldDB" id="A0A2T0HM56"/>
<organism evidence="1 2">
    <name type="scientific">Pseudomonas fluorescens</name>
    <dbReference type="NCBI Taxonomy" id="294"/>
    <lineage>
        <taxon>Bacteria</taxon>
        <taxon>Pseudomonadati</taxon>
        <taxon>Pseudomonadota</taxon>
        <taxon>Gammaproteobacteria</taxon>
        <taxon>Pseudomonadales</taxon>
        <taxon>Pseudomonadaceae</taxon>
        <taxon>Pseudomonas</taxon>
    </lineage>
</organism>
<name>A0A2T0HM56_PSEFL</name>
<reference evidence="1 2" key="1">
    <citation type="submission" date="2018-03" db="EMBL/GenBank/DDBJ databases">
        <title>Blue discolouration in mozzarella cheese caused by Pseudomonas fluorescens.</title>
        <authorList>
            <person name="Chiesa F."/>
            <person name="Dalmasso A."/>
            <person name="Lomonaco S."/>
        </authorList>
    </citation>
    <scope>NUCLEOTIDE SEQUENCE [LARGE SCALE GENOMIC DNA]</scope>
    <source>
        <strain evidence="1 2">11293</strain>
    </source>
</reference>
<gene>
    <name evidence="1" type="ORF">C7A10_29330</name>
</gene>
<protein>
    <submittedName>
        <fullName evidence="1">Phage tail protein</fullName>
    </submittedName>
</protein>
<dbReference type="RefSeq" id="WP_038449270.1">
    <property type="nucleotide sequence ID" value="NZ_PVUH01000032.1"/>
</dbReference>
<dbReference type="EMBL" id="PVUH01000032">
    <property type="protein sequence ID" value="PRW84179.1"/>
    <property type="molecule type" value="Genomic_DNA"/>
</dbReference>
<sequence>MAETFTFDVEVGADGDVSQRTWENEFGDGMTQTGGIGINTKSQVWNLVHTGEDSPGEEFPELIKFLDRHEGYKAFRYSPPGESEGWYRSNGYKKKALGANIYTVTFTVKQAFNPRT</sequence>
<evidence type="ECO:0000313" key="2">
    <source>
        <dbReference type="Proteomes" id="UP000239731"/>
    </source>
</evidence>
<dbReference type="InterPro" id="IPR010265">
    <property type="entry name" value="Phage_lambda_TipM"/>
</dbReference>
<accession>A0A2T0HM56</accession>
<dbReference type="Pfam" id="PF05939">
    <property type="entry name" value="Phage_min_tail"/>
    <property type="match status" value="1"/>
</dbReference>
<proteinExistence type="predicted"/>
<evidence type="ECO:0000313" key="1">
    <source>
        <dbReference type="EMBL" id="PRW84179.1"/>
    </source>
</evidence>
<comment type="caution">
    <text evidence="1">The sequence shown here is derived from an EMBL/GenBank/DDBJ whole genome shotgun (WGS) entry which is preliminary data.</text>
</comment>
<dbReference type="Proteomes" id="UP000239731">
    <property type="component" value="Unassembled WGS sequence"/>
</dbReference>